<reference evidence="2 3" key="1">
    <citation type="submission" date="2023-07" db="EMBL/GenBank/DDBJ databases">
        <title>Genomic Encyclopedia of Type Strains, Phase IV (KMG-IV): sequencing the most valuable type-strain genomes for metagenomic binning, comparative biology and taxonomic classification.</title>
        <authorList>
            <person name="Goeker M."/>
        </authorList>
    </citation>
    <scope>NUCLEOTIDE SEQUENCE [LARGE SCALE GENOMIC DNA]</scope>
    <source>
        <strain evidence="2 3">DSM 102814</strain>
    </source>
</reference>
<dbReference type="Proteomes" id="UP001257659">
    <property type="component" value="Unassembled WGS sequence"/>
</dbReference>
<name>A0ABU1K404_9FLAO</name>
<evidence type="ECO:0000313" key="2">
    <source>
        <dbReference type="EMBL" id="MDR6300349.1"/>
    </source>
</evidence>
<dbReference type="RefSeq" id="WP_309727260.1">
    <property type="nucleotide sequence ID" value="NZ_JAVDQA010000002.1"/>
</dbReference>
<evidence type="ECO:0000256" key="1">
    <source>
        <dbReference type="SAM" id="Phobius"/>
    </source>
</evidence>
<comment type="caution">
    <text evidence="2">The sequence shown here is derived from an EMBL/GenBank/DDBJ whole genome shotgun (WGS) entry which is preliminary data.</text>
</comment>
<dbReference type="Pfam" id="PF19589">
    <property type="entry name" value="DUF6095"/>
    <property type="match status" value="1"/>
</dbReference>
<gene>
    <name evidence="2" type="ORF">GGR31_000980</name>
</gene>
<keyword evidence="1" id="KW-1133">Transmembrane helix</keyword>
<evidence type="ECO:0000313" key="3">
    <source>
        <dbReference type="Proteomes" id="UP001257659"/>
    </source>
</evidence>
<feature type="transmembrane region" description="Helical" evidence="1">
    <location>
        <begin position="12"/>
        <end position="34"/>
    </location>
</feature>
<proteinExistence type="predicted"/>
<keyword evidence="1" id="KW-0812">Transmembrane</keyword>
<feature type="transmembrane region" description="Helical" evidence="1">
    <location>
        <begin position="40"/>
        <end position="61"/>
    </location>
</feature>
<keyword evidence="3" id="KW-1185">Reference proteome</keyword>
<sequence>MKRTNKQVLYKGLQYLAGALPLILIGPSVLYSAFGNKNHPLFLAVLILGIVACAAAIFCMFKGIKIILRAVFDE</sequence>
<protein>
    <submittedName>
        <fullName evidence="2">Na+/melibiose symporter-like transporter</fullName>
    </submittedName>
</protein>
<organism evidence="2 3">
    <name type="scientific">Mesonia maritima</name>
    <dbReference type="NCBI Taxonomy" id="1793873"/>
    <lineage>
        <taxon>Bacteria</taxon>
        <taxon>Pseudomonadati</taxon>
        <taxon>Bacteroidota</taxon>
        <taxon>Flavobacteriia</taxon>
        <taxon>Flavobacteriales</taxon>
        <taxon>Flavobacteriaceae</taxon>
        <taxon>Mesonia</taxon>
    </lineage>
</organism>
<dbReference type="EMBL" id="JAVDQA010000002">
    <property type="protein sequence ID" value="MDR6300349.1"/>
    <property type="molecule type" value="Genomic_DNA"/>
</dbReference>
<keyword evidence="1" id="KW-0472">Membrane</keyword>
<dbReference type="InterPro" id="IPR046077">
    <property type="entry name" value="DUF6095"/>
</dbReference>
<accession>A0ABU1K404</accession>